<dbReference type="Proteomes" id="UP000244956">
    <property type="component" value="Unassembled WGS sequence"/>
</dbReference>
<feature type="transmembrane region" description="Helical" evidence="7">
    <location>
        <begin position="43"/>
        <end position="65"/>
    </location>
</feature>
<feature type="transmembrane region" description="Helical" evidence="7">
    <location>
        <begin position="110"/>
        <end position="130"/>
    </location>
</feature>
<evidence type="ECO:0000256" key="1">
    <source>
        <dbReference type="ARBA" id="ARBA00004651"/>
    </source>
</evidence>
<reference evidence="8 9" key="1">
    <citation type="submission" date="2018-05" db="EMBL/GenBank/DDBJ databases">
        <title>Marinilabilia rubrum sp. nov., isolated from saltern sediment.</title>
        <authorList>
            <person name="Zhang R."/>
        </authorList>
    </citation>
    <scope>NUCLEOTIDE SEQUENCE [LARGE SCALE GENOMIC DNA]</scope>
    <source>
        <strain evidence="8 9">WTE16</strain>
    </source>
</reference>
<keyword evidence="4 7" id="KW-0812">Transmembrane</keyword>
<proteinExistence type="inferred from homology"/>
<dbReference type="PANTHER" id="PTHR33452:SF1">
    <property type="entry name" value="INNER MEMBRANE PROTEIN YPHA-RELATED"/>
    <property type="match status" value="1"/>
</dbReference>
<dbReference type="AlphaFoldDB" id="A0A2U2BCZ9"/>
<evidence type="ECO:0000256" key="5">
    <source>
        <dbReference type="ARBA" id="ARBA00022989"/>
    </source>
</evidence>
<evidence type="ECO:0000256" key="7">
    <source>
        <dbReference type="SAM" id="Phobius"/>
    </source>
</evidence>
<keyword evidence="3" id="KW-1003">Cell membrane</keyword>
<feature type="transmembrane region" description="Helical" evidence="7">
    <location>
        <begin position="77"/>
        <end position="95"/>
    </location>
</feature>
<evidence type="ECO:0000313" key="8">
    <source>
        <dbReference type="EMBL" id="PWE00944.1"/>
    </source>
</evidence>
<dbReference type="InterPro" id="IPR051907">
    <property type="entry name" value="DoxX-like_oxidoreductase"/>
</dbReference>
<dbReference type="EMBL" id="QEWP01000001">
    <property type="protein sequence ID" value="PWE00944.1"/>
    <property type="molecule type" value="Genomic_DNA"/>
</dbReference>
<protein>
    <recommendedName>
        <fullName evidence="10">DoxX family protein</fullName>
    </recommendedName>
</protein>
<evidence type="ECO:0000256" key="2">
    <source>
        <dbReference type="ARBA" id="ARBA00006679"/>
    </source>
</evidence>
<keyword evidence="6 7" id="KW-0472">Membrane</keyword>
<keyword evidence="9" id="KW-1185">Reference proteome</keyword>
<dbReference type="RefSeq" id="WP_109262399.1">
    <property type="nucleotide sequence ID" value="NZ_QEWP01000001.1"/>
</dbReference>
<comment type="subcellular location">
    <subcellularLocation>
        <location evidence="1">Cell membrane</location>
        <topology evidence="1">Multi-pass membrane protein</topology>
    </subcellularLocation>
</comment>
<gene>
    <name evidence="8" type="ORF">DDZ16_00170</name>
</gene>
<evidence type="ECO:0000256" key="3">
    <source>
        <dbReference type="ARBA" id="ARBA00022475"/>
    </source>
</evidence>
<evidence type="ECO:0000313" key="9">
    <source>
        <dbReference type="Proteomes" id="UP000244956"/>
    </source>
</evidence>
<evidence type="ECO:0000256" key="6">
    <source>
        <dbReference type="ARBA" id="ARBA00023136"/>
    </source>
</evidence>
<dbReference type="InterPro" id="IPR032808">
    <property type="entry name" value="DoxX"/>
</dbReference>
<organism evidence="8 9">
    <name type="scientific">Marinilabilia rubra</name>
    <dbReference type="NCBI Taxonomy" id="2162893"/>
    <lineage>
        <taxon>Bacteria</taxon>
        <taxon>Pseudomonadati</taxon>
        <taxon>Bacteroidota</taxon>
        <taxon>Bacteroidia</taxon>
        <taxon>Marinilabiliales</taxon>
        <taxon>Marinilabiliaceae</taxon>
        <taxon>Marinilabilia</taxon>
    </lineage>
</organism>
<comment type="caution">
    <text evidence="8">The sequence shown here is derived from an EMBL/GenBank/DDBJ whole genome shotgun (WGS) entry which is preliminary data.</text>
</comment>
<feature type="transmembrane region" description="Helical" evidence="7">
    <location>
        <begin position="12"/>
        <end position="31"/>
    </location>
</feature>
<evidence type="ECO:0000256" key="4">
    <source>
        <dbReference type="ARBA" id="ARBA00022692"/>
    </source>
</evidence>
<dbReference type="Pfam" id="PF07681">
    <property type="entry name" value="DoxX"/>
    <property type="match status" value="1"/>
</dbReference>
<accession>A0A2U2BCZ9</accession>
<sequence>MGIFKKSEKDLAALILRVGFGFFMAFGHGLGKLQMLLAGNIQFPALLGISPTINLILAILAEFVAGIMVMIGLRTRLASIPLMITMAVAAFMVHAGDPLFSSGGASKEFALLYLIGFAGTFFLGSGRFSVDAIAGKR</sequence>
<dbReference type="GO" id="GO:0005886">
    <property type="term" value="C:plasma membrane"/>
    <property type="evidence" value="ECO:0007669"/>
    <property type="project" value="UniProtKB-SubCell"/>
</dbReference>
<evidence type="ECO:0008006" key="10">
    <source>
        <dbReference type="Google" id="ProtNLM"/>
    </source>
</evidence>
<dbReference type="OrthoDB" id="9813193at2"/>
<dbReference type="PANTHER" id="PTHR33452">
    <property type="entry name" value="OXIDOREDUCTASE CATD-RELATED"/>
    <property type="match status" value="1"/>
</dbReference>
<keyword evidence="5 7" id="KW-1133">Transmembrane helix</keyword>
<comment type="similarity">
    <text evidence="2">Belongs to the DoxX family.</text>
</comment>
<name>A0A2U2BCZ9_9BACT</name>